<evidence type="ECO:0000313" key="12">
    <source>
        <dbReference type="Proteomes" id="UP001234787"/>
    </source>
</evidence>
<comment type="similarity">
    <text evidence="2">Belongs to the ATPase protein YMF19 family.</text>
</comment>
<dbReference type="GO" id="GO:0006754">
    <property type="term" value="P:ATP biosynthetic process"/>
    <property type="evidence" value="ECO:0007669"/>
    <property type="project" value="UniProtKB-KW"/>
</dbReference>
<name>A0AAD3RQR4_CRYJA</name>
<dbReference type="GO" id="GO:0031966">
    <property type="term" value="C:mitochondrial membrane"/>
    <property type="evidence" value="ECO:0007669"/>
    <property type="project" value="UniProtKB-SubCell"/>
</dbReference>
<comment type="subcellular location">
    <subcellularLocation>
        <location evidence="1">Mitochondrion membrane</location>
    </subcellularLocation>
</comment>
<dbReference type="Proteomes" id="UP001234787">
    <property type="component" value="Unassembled WGS sequence"/>
</dbReference>
<comment type="caution">
    <text evidence="9">The sequence shown here is derived from an EMBL/GenBank/DDBJ whole genome shotgun (WGS) entry which is preliminary data.</text>
</comment>
<accession>A0AAD3RQR4</accession>
<keyword evidence="12" id="KW-1185">Reference proteome</keyword>
<keyword evidence="3" id="KW-0812">Transmembrane</keyword>
<feature type="domain" description="ATP synthase YMF19-like N-terminal" evidence="8">
    <location>
        <begin position="3"/>
        <end position="23"/>
    </location>
</feature>
<gene>
    <name evidence="9" type="ORF">SUGI_1447260</name>
    <name evidence="10" type="ORF">SUGI_1518600</name>
    <name evidence="11" type="ORF">SUGI_1519160</name>
</gene>
<dbReference type="Pfam" id="PF02326">
    <property type="entry name" value="YMF19"/>
    <property type="match status" value="1"/>
</dbReference>
<dbReference type="InterPro" id="IPR003319">
    <property type="entry name" value="YMF19-like_N"/>
</dbReference>
<evidence type="ECO:0000256" key="1">
    <source>
        <dbReference type="ARBA" id="ARBA00004325"/>
    </source>
</evidence>
<evidence type="ECO:0000313" key="11">
    <source>
        <dbReference type="EMBL" id="GLJ59689.1"/>
    </source>
</evidence>
<organism evidence="9 12">
    <name type="scientific">Cryptomeria japonica</name>
    <name type="common">Japanese cedar</name>
    <name type="synonym">Cupressus japonica</name>
    <dbReference type="NCBI Taxonomy" id="3369"/>
    <lineage>
        <taxon>Eukaryota</taxon>
        <taxon>Viridiplantae</taxon>
        <taxon>Streptophyta</taxon>
        <taxon>Embryophyta</taxon>
        <taxon>Tracheophyta</taxon>
        <taxon>Spermatophyta</taxon>
        <taxon>Pinopsida</taxon>
        <taxon>Pinidae</taxon>
        <taxon>Conifers II</taxon>
        <taxon>Cupressales</taxon>
        <taxon>Cupressaceae</taxon>
        <taxon>Cryptomeria</taxon>
    </lineage>
</organism>
<keyword evidence="6" id="KW-0472">Membrane</keyword>
<evidence type="ECO:0000256" key="4">
    <source>
        <dbReference type="ARBA" id="ARBA00022989"/>
    </source>
</evidence>
<evidence type="ECO:0000256" key="3">
    <source>
        <dbReference type="ARBA" id="ARBA00022692"/>
    </source>
</evidence>
<evidence type="ECO:0000256" key="2">
    <source>
        <dbReference type="ARBA" id="ARBA00010946"/>
    </source>
</evidence>
<evidence type="ECO:0000313" key="9">
    <source>
        <dbReference type="EMBL" id="GLJ58421.1"/>
    </source>
</evidence>
<evidence type="ECO:0000259" key="8">
    <source>
        <dbReference type="Pfam" id="PF02326"/>
    </source>
</evidence>
<reference evidence="9" key="1">
    <citation type="submission" date="2022-12" db="EMBL/GenBank/DDBJ databases">
        <title>Chromosome-Level Genome Assembly of Japanese Cedar (Cryptomeriajaponica D. Don).</title>
        <authorList>
            <person name="Fujino T."/>
            <person name="Yamaguchi K."/>
            <person name="Yokoyama T."/>
            <person name="Hamanaka T."/>
            <person name="Harazono Y."/>
            <person name="Kamada H."/>
            <person name="Kobayashi W."/>
            <person name="Ujino-Ihara T."/>
            <person name="Uchiyama K."/>
            <person name="Matsumoto A."/>
            <person name="Izuno A."/>
            <person name="Tsumura Y."/>
            <person name="Toyoda A."/>
            <person name="Shigenobu S."/>
            <person name="Moriguchi Y."/>
            <person name="Ueno S."/>
            <person name="Kasahara M."/>
        </authorList>
    </citation>
    <scope>NUCLEOTIDE SEQUENCE</scope>
</reference>
<keyword evidence="5" id="KW-0496">Mitochondrion</keyword>
<evidence type="ECO:0000256" key="6">
    <source>
        <dbReference type="ARBA" id="ARBA00023136"/>
    </source>
</evidence>
<evidence type="ECO:0000256" key="5">
    <source>
        <dbReference type="ARBA" id="ARBA00023128"/>
    </source>
</evidence>
<keyword evidence="4" id="KW-1133">Transmembrane helix</keyword>
<proteinExistence type="inferred from homology"/>
<dbReference type="EMBL" id="BSEH01001231">
    <property type="protein sequence ID" value="GLJ59689.1"/>
    <property type="molecule type" value="Genomic_DNA"/>
</dbReference>
<evidence type="ECO:0000256" key="7">
    <source>
        <dbReference type="ARBA" id="ARBA00023310"/>
    </source>
</evidence>
<dbReference type="AlphaFoldDB" id="A0AAD3RQR4"/>
<protein>
    <recommendedName>
        <fullName evidence="8">ATP synthase YMF19-like N-terminal domain-containing protein</fullName>
    </recommendedName>
</protein>
<sequence>MMPQLDQFTYFAQFFRCCLIFFVCCAGIRYVPGVIVVRLYLICRRLSDPISEVLPPWFRVLFPLISRFLSMLCSFLGMEGGIDPWEVPIPNSCWMLPSGGELDLNEPPVDVGRGFDLNETPADVGRGFDLNETPADVGGASSSSGAIVEQATRPLGDDSSSLVEQSESAAVADLARFNHSENFPERFWWGRVNSSFRLGRENMDTLFHEMAWRISSEGGSDRAESYVLFADGWACHSKHFVSRATTEELTRLQQVIFEHCIGARRGKARRHHFQLFRTLITRRLLSID</sequence>
<dbReference type="EMBL" id="BSEH01001216">
    <property type="protein sequence ID" value="GLJ59675.1"/>
    <property type="molecule type" value="Genomic_DNA"/>
</dbReference>
<dbReference type="EMBL" id="BSEH01000374">
    <property type="protein sequence ID" value="GLJ58421.1"/>
    <property type="molecule type" value="Genomic_DNA"/>
</dbReference>
<keyword evidence="7" id="KW-0066">ATP synthesis</keyword>
<evidence type="ECO:0000313" key="10">
    <source>
        <dbReference type="EMBL" id="GLJ59675.1"/>
    </source>
</evidence>